<name>A0A8S9J1M7_BRACR</name>
<proteinExistence type="predicted"/>
<dbReference type="AlphaFoldDB" id="A0A8S9J1M7"/>
<evidence type="ECO:0000313" key="1">
    <source>
        <dbReference type="EMBL" id="KAF2576360.1"/>
    </source>
</evidence>
<accession>A0A8S9J1M7</accession>
<comment type="caution">
    <text evidence="1">The sequence shown here is derived from an EMBL/GenBank/DDBJ whole genome shotgun (WGS) entry which is preliminary data.</text>
</comment>
<protein>
    <submittedName>
        <fullName evidence="1">Uncharacterized protein</fullName>
    </submittedName>
</protein>
<organism evidence="1">
    <name type="scientific">Brassica cretica</name>
    <name type="common">Mustard</name>
    <dbReference type="NCBI Taxonomy" id="69181"/>
    <lineage>
        <taxon>Eukaryota</taxon>
        <taxon>Viridiplantae</taxon>
        <taxon>Streptophyta</taxon>
        <taxon>Embryophyta</taxon>
        <taxon>Tracheophyta</taxon>
        <taxon>Spermatophyta</taxon>
        <taxon>Magnoliopsida</taxon>
        <taxon>eudicotyledons</taxon>
        <taxon>Gunneridae</taxon>
        <taxon>Pentapetalae</taxon>
        <taxon>rosids</taxon>
        <taxon>malvids</taxon>
        <taxon>Brassicales</taxon>
        <taxon>Brassicaceae</taxon>
        <taxon>Brassiceae</taxon>
        <taxon>Brassica</taxon>
    </lineage>
</organism>
<reference evidence="1" key="1">
    <citation type="submission" date="2019-12" db="EMBL/GenBank/DDBJ databases">
        <title>Genome sequencing and annotation of Brassica cretica.</title>
        <authorList>
            <person name="Studholme D.J."/>
            <person name="Sarris P.F."/>
        </authorList>
    </citation>
    <scope>NUCLEOTIDE SEQUENCE</scope>
    <source>
        <strain evidence="1">PFS-102/07</strain>
        <tissue evidence="1">Leaf</tissue>
    </source>
</reference>
<dbReference type="EMBL" id="QGKY02001015">
    <property type="protein sequence ID" value="KAF2576360.1"/>
    <property type="molecule type" value="Genomic_DNA"/>
</dbReference>
<gene>
    <name evidence="1" type="ORF">F2Q70_00002340</name>
</gene>
<sequence length="285" mass="32569">MLQGISLSPAVEKHSGLTTDVCSQNCCSCLDLICDRGVRNKGSRKFVSGKRHPPIPCFLYLGNIRCDVYLAEHDLLQKDILVFFRDLDVNFVVTVFDPNNGLSDIDSVVTDFDSNRRDKIGAAPYDGCLRTLVEGIKPFVVRLGVKVYMTSFPARPLRTGFYVEVIKRVPADGILYGCRSFILIPYRFKVRNRLSAYTTSLLSLCRMYESHLYKMARLCFEKMLVRMTVWSSKKVFLSRKEFSSKNESQASVTSRDAEDLLFFRMSCFVPEMFAGLKMFRDTVRV</sequence>